<dbReference type="EMBL" id="FRAA01000007">
    <property type="protein sequence ID" value="SHK69742.1"/>
    <property type="molecule type" value="Genomic_DNA"/>
</dbReference>
<evidence type="ECO:0000256" key="2">
    <source>
        <dbReference type="ARBA" id="ARBA00022729"/>
    </source>
</evidence>
<keyword evidence="2" id="KW-0732">Signal</keyword>
<dbReference type="GO" id="GO:0005975">
    <property type="term" value="P:carbohydrate metabolic process"/>
    <property type="evidence" value="ECO:0007669"/>
    <property type="project" value="InterPro"/>
</dbReference>
<evidence type="ECO:0000313" key="7">
    <source>
        <dbReference type="Proteomes" id="UP000184474"/>
    </source>
</evidence>
<accession>A0A1M6UKK4</accession>
<comment type="similarity">
    <text evidence="1">Belongs to the glycosyl hydrolase 16 family.</text>
</comment>
<keyword evidence="7" id="KW-1185">Reference proteome</keyword>
<dbReference type="InterPro" id="IPR000757">
    <property type="entry name" value="Beta-glucanase-like"/>
</dbReference>
<evidence type="ECO:0000313" key="6">
    <source>
        <dbReference type="EMBL" id="SHK69742.1"/>
    </source>
</evidence>
<dbReference type="InterPro" id="IPR013320">
    <property type="entry name" value="ConA-like_dom_sf"/>
</dbReference>
<organism evidence="6 7">
    <name type="scientific">Reichenbachiella agariperforans</name>
    <dbReference type="NCBI Taxonomy" id="156994"/>
    <lineage>
        <taxon>Bacteria</taxon>
        <taxon>Pseudomonadati</taxon>
        <taxon>Bacteroidota</taxon>
        <taxon>Cytophagia</taxon>
        <taxon>Cytophagales</taxon>
        <taxon>Reichenbachiellaceae</taxon>
        <taxon>Reichenbachiella</taxon>
    </lineage>
</organism>
<keyword evidence="4" id="KW-0326">Glycosidase</keyword>
<evidence type="ECO:0000256" key="4">
    <source>
        <dbReference type="ARBA" id="ARBA00023295"/>
    </source>
</evidence>
<evidence type="ECO:0000256" key="1">
    <source>
        <dbReference type="ARBA" id="ARBA00006865"/>
    </source>
</evidence>
<dbReference type="Proteomes" id="UP000184474">
    <property type="component" value="Unassembled WGS sequence"/>
</dbReference>
<dbReference type="CDD" id="cd02178">
    <property type="entry name" value="GH16_beta_agarase"/>
    <property type="match status" value="1"/>
</dbReference>
<dbReference type="Pfam" id="PF18962">
    <property type="entry name" value="Por_Secre_tail"/>
    <property type="match status" value="1"/>
</dbReference>
<dbReference type="SUPFAM" id="SSF49899">
    <property type="entry name" value="Concanavalin A-like lectins/glucanases"/>
    <property type="match status" value="2"/>
</dbReference>
<dbReference type="InterPro" id="IPR026444">
    <property type="entry name" value="Secre_tail"/>
</dbReference>
<dbReference type="InterPro" id="IPR016287">
    <property type="entry name" value="Beta_agarase"/>
</dbReference>
<evidence type="ECO:0000256" key="3">
    <source>
        <dbReference type="ARBA" id="ARBA00022801"/>
    </source>
</evidence>
<dbReference type="STRING" id="156994.SAMN04488028_107164"/>
<dbReference type="GO" id="GO:0033916">
    <property type="term" value="F:beta-agarase activity"/>
    <property type="evidence" value="ECO:0007669"/>
    <property type="project" value="InterPro"/>
</dbReference>
<dbReference type="AlphaFoldDB" id="A0A1M6UKK4"/>
<proteinExistence type="inferred from homology"/>
<dbReference type="NCBIfam" id="TIGR04183">
    <property type="entry name" value="Por_Secre_tail"/>
    <property type="match status" value="1"/>
</dbReference>
<feature type="domain" description="GH16" evidence="5">
    <location>
        <begin position="63"/>
        <end position="406"/>
    </location>
</feature>
<gene>
    <name evidence="6" type="ORF">SAMN04488028_107164</name>
</gene>
<dbReference type="PROSITE" id="PS51762">
    <property type="entry name" value="GH16_2"/>
    <property type="match status" value="1"/>
</dbReference>
<keyword evidence="3" id="KW-0378">Hydrolase</keyword>
<evidence type="ECO:0000259" key="5">
    <source>
        <dbReference type="PROSITE" id="PS51762"/>
    </source>
</evidence>
<name>A0A1M6UKK4_REIAG</name>
<dbReference type="Gene3D" id="2.60.120.200">
    <property type="match status" value="1"/>
</dbReference>
<reference evidence="7" key="1">
    <citation type="submission" date="2016-11" db="EMBL/GenBank/DDBJ databases">
        <authorList>
            <person name="Varghese N."/>
            <person name="Submissions S."/>
        </authorList>
    </citation>
    <scope>NUCLEOTIDE SEQUENCE [LARGE SCALE GENOMIC DNA]</scope>
    <source>
        <strain evidence="7">DSM 26134</strain>
    </source>
</reference>
<protein>
    <submittedName>
        <fullName evidence="6">Por secretion system C-terminal sorting domain-containing protein</fullName>
    </submittedName>
</protein>
<sequence length="494" mass="56231">MTLVEYLSSGQKTRATLNTILLLYQNLTPKFKKTKDHSTRRKMRKYLIALTLITLSTSLLSAQDWANIPVPAEAGLGNKWVLQSNASDDFNYTFDEANQQTNFGDNKWYNFYHNHWNGPGTTYWQYNHVSVDGHDLVIRSSRNPSTSKMGVPGVNAGCITSNHRVKYPVFVESNISVANITLASDVWLLSPDDTQEIDIIECYGGAQSNNDFFAQYIHLSHHSFIRNPFQDYQPRDRNSWWGTDGVTSWGEYCWNEGDRTYVRVGVNWIGPKHFEYYIDGVLVRVLYDKAFASNINGTWHYTYPSMTDGQLDFENGYQKVTEYATGSSYSFATLSEASALSNTSVIDPYDYQNGQGFTKELDIIINVESQDWHVEAGRTPNDDDLSDPDKNTMKVDWIRIYKPIEDPDFVLSNKDEGLGYQVYPNPADSNLYLSADSQVIRKATIYDLSGRVQLQITPNSQKTDIPLSGLQQGTYLLRIWTADGQSTTETFVKR</sequence>